<proteinExistence type="predicted"/>
<reference evidence="3" key="1">
    <citation type="journal article" date="2015" name="PLoS Genet.">
        <title>Genome Sequence and Transcriptome Analyses of Chrysochromulina tobin: Metabolic Tools for Enhanced Algal Fitness in the Prominent Order Prymnesiales (Haptophyceae).</title>
        <authorList>
            <person name="Hovde B.T."/>
            <person name="Deodato C.R."/>
            <person name="Hunsperger H.M."/>
            <person name="Ryken S.A."/>
            <person name="Yost W."/>
            <person name="Jha R.K."/>
            <person name="Patterson J."/>
            <person name="Monnat R.J. Jr."/>
            <person name="Barlow S.B."/>
            <person name="Starkenburg S.R."/>
            <person name="Cattolico R.A."/>
        </authorList>
    </citation>
    <scope>NUCLEOTIDE SEQUENCE</scope>
    <source>
        <strain evidence="3">CCMP291</strain>
    </source>
</reference>
<dbReference type="Pfam" id="PF01549">
    <property type="entry name" value="ShK"/>
    <property type="match status" value="2"/>
</dbReference>
<evidence type="ECO:0000313" key="2">
    <source>
        <dbReference type="EMBL" id="KOO29890.1"/>
    </source>
</evidence>
<feature type="domain" description="ShKT" evidence="1">
    <location>
        <begin position="101"/>
        <end position="122"/>
    </location>
</feature>
<name>A0A0M0JTN3_9EUKA</name>
<sequence>MRKLAQAAVDATQVILARLHPKYPQHLKFVPALEFAQSEELISVRVRYARYPRGEPLFVGTEGMELRLSDAELYYAVEGAEHPGYIETTLRWRHLLRRRDDCRDTEAQCEKWADEGACNAEAPVTFQAAGGAADGEPADCADWAAAGECTKNPGFMRAQCKTTCEQADAAAPKLVRVRCPHACGQCATPANGMNTLEATWAQVPGGLVFEARKAMARNWDRLLGPAQPFNRIGDAPSTPPVGTLLKCVEGCVAEAHECRQDCQRQAAQLYMIS</sequence>
<dbReference type="EMBL" id="JWZX01002337">
    <property type="protein sequence ID" value="KOO29890.1"/>
    <property type="molecule type" value="Genomic_DNA"/>
</dbReference>
<organism evidence="2 3">
    <name type="scientific">Chrysochromulina tobinii</name>
    <dbReference type="NCBI Taxonomy" id="1460289"/>
    <lineage>
        <taxon>Eukaryota</taxon>
        <taxon>Haptista</taxon>
        <taxon>Haptophyta</taxon>
        <taxon>Prymnesiophyceae</taxon>
        <taxon>Prymnesiales</taxon>
        <taxon>Chrysochromulinaceae</taxon>
        <taxon>Chrysochromulina</taxon>
    </lineage>
</organism>
<protein>
    <recommendedName>
        <fullName evidence="1">ShKT domain-containing protein</fullName>
    </recommendedName>
</protein>
<keyword evidence="3" id="KW-1185">Reference proteome</keyword>
<dbReference type="InterPro" id="IPR003582">
    <property type="entry name" value="ShKT_dom"/>
</dbReference>
<evidence type="ECO:0000259" key="1">
    <source>
        <dbReference type="Pfam" id="PF01549"/>
    </source>
</evidence>
<accession>A0A0M0JTN3</accession>
<evidence type="ECO:0000313" key="3">
    <source>
        <dbReference type="Proteomes" id="UP000037460"/>
    </source>
</evidence>
<dbReference type="AlphaFoldDB" id="A0A0M0JTN3"/>
<dbReference type="Proteomes" id="UP000037460">
    <property type="component" value="Unassembled WGS sequence"/>
</dbReference>
<feature type="domain" description="ShKT" evidence="1">
    <location>
        <begin position="139"/>
        <end position="165"/>
    </location>
</feature>
<gene>
    <name evidence="2" type="ORF">Ctob_007060</name>
</gene>
<comment type="caution">
    <text evidence="2">The sequence shown here is derived from an EMBL/GenBank/DDBJ whole genome shotgun (WGS) entry which is preliminary data.</text>
</comment>